<evidence type="ECO:0000313" key="2">
    <source>
        <dbReference type="Proteomes" id="UP000490060"/>
    </source>
</evidence>
<name>A0A2I2M809_9FLAO</name>
<dbReference type="EMBL" id="OENE01000015">
    <property type="protein sequence ID" value="SOU88673.1"/>
    <property type="molecule type" value="Genomic_DNA"/>
</dbReference>
<reference evidence="1 2" key="1">
    <citation type="submission" date="2017-11" db="EMBL/GenBank/DDBJ databases">
        <authorList>
            <person name="Duchaud E."/>
        </authorList>
    </citation>
    <scope>NUCLEOTIDE SEQUENCE [LARGE SCALE GENOMIC DNA]</scope>
    <source>
        <strain evidence="1 2">TNO010</strain>
    </source>
</reference>
<evidence type="ECO:0000313" key="1">
    <source>
        <dbReference type="EMBL" id="SOU88673.1"/>
    </source>
</evidence>
<protein>
    <recommendedName>
        <fullName evidence="3">Bacteriocin</fullName>
    </recommendedName>
</protein>
<dbReference type="AlphaFoldDB" id="A0A2I2M809"/>
<organism evidence="1 2">
    <name type="scientific">Tenacibaculum finnmarkense genomovar ulcerans</name>
    <dbReference type="NCBI Taxonomy" id="2781388"/>
    <lineage>
        <taxon>Bacteria</taxon>
        <taxon>Pseudomonadati</taxon>
        <taxon>Bacteroidota</taxon>
        <taxon>Flavobacteriia</taxon>
        <taxon>Flavobacteriales</taxon>
        <taxon>Flavobacteriaceae</taxon>
        <taxon>Tenacibaculum</taxon>
        <taxon>Tenacibaculum finnmarkense</taxon>
    </lineage>
</organism>
<proteinExistence type="predicted"/>
<dbReference type="RefSeq" id="WP_172505271.1">
    <property type="nucleotide sequence ID" value="NZ_JAJHTM010000001.1"/>
</dbReference>
<sequence>MNNLSKFGVQKLNLTEIKKIQGGWRWFGSETDSHTGGCATTTYKSHYFFRNSNISQISQS</sequence>
<evidence type="ECO:0008006" key="3">
    <source>
        <dbReference type="Google" id="ProtNLM"/>
    </source>
</evidence>
<gene>
    <name evidence="1" type="ORF">TNO010_220112</name>
</gene>
<dbReference type="Proteomes" id="UP000490060">
    <property type="component" value="Unassembled WGS sequence"/>
</dbReference>
<accession>A0A2I2M809</accession>